<evidence type="ECO:0000313" key="2">
    <source>
        <dbReference type="EMBL" id="KAG5634229.1"/>
    </source>
</evidence>
<dbReference type="PANTHER" id="PTHR43433:SF5">
    <property type="entry name" value="AB HYDROLASE-1 DOMAIN-CONTAINING PROTEIN"/>
    <property type="match status" value="1"/>
</dbReference>
<accession>A0A9P7K2J6</accession>
<dbReference type="Pfam" id="PF00561">
    <property type="entry name" value="Abhydrolase_1"/>
    <property type="match status" value="1"/>
</dbReference>
<proteinExistence type="predicted"/>
<feature type="domain" description="AB hydrolase-1" evidence="1">
    <location>
        <begin position="57"/>
        <end position="111"/>
    </location>
</feature>
<reference evidence="2" key="2">
    <citation type="submission" date="2021-10" db="EMBL/GenBank/DDBJ databases">
        <title>Phylogenomics reveals ancestral predisposition of the termite-cultivated fungus Termitomyces towards a domesticated lifestyle.</title>
        <authorList>
            <person name="Auxier B."/>
            <person name="Grum-Grzhimaylo A."/>
            <person name="Cardenas M.E."/>
            <person name="Lodge J.D."/>
            <person name="Laessoe T."/>
            <person name="Pedersen O."/>
            <person name="Smith M.E."/>
            <person name="Kuyper T.W."/>
            <person name="Franco-Molano E.A."/>
            <person name="Baroni T.J."/>
            <person name="Aanen D.K."/>
        </authorList>
    </citation>
    <scope>NUCLEOTIDE SEQUENCE</scope>
    <source>
        <strain evidence="2">D49</strain>
    </source>
</reference>
<comment type="caution">
    <text evidence="2">The sequence shown here is derived from an EMBL/GenBank/DDBJ whole genome shotgun (WGS) entry which is preliminary data.</text>
</comment>
<name>A0A9P7K2J6_9AGAR</name>
<dbReference type="Proteomes" id="UP000717328">
    <property type="component" value="Unassembled WGS sequence"/>
</dbReference>
<dbReference type="SUPFAM" id="SSF53474">
    <property type="entry name" value="alpha/beta-Hydrolases"/>
    <property type="match status" value="1"/>
</dbReference>
<dbReference type="InterPro" id="IPR000073">
    <property type="entry name" value="AB_hydrolase_1"/>
</dbReference>
<protein>
    <recommendedName>
        <fullName evidence="1">AB hydrolase-1 domain-containing protein</fullName>
    </recommendedName>
</protein>
<organism evidence="2 3">
    <name type="scientific">Sphagnurus paluster</name>
    <dbReference type="NCBI Taxonomy" id="117069"/>
    <lineage>
        <taxon>Eukaryota</taxon>
        <taxon>Fungi</taxon>
        <taxon>Dikarya</taxon>
        <taxon>Basidiomycota</taxon>
        <taxon>Agaricomycotina</taxon>
        <taxon>Agaricomycetes</taxon>
        <taxon>Agaricomycetidae</taxon>
        <taxon>Agaricales</taxon>
        <taxon>Tricholomatineae</taxon>
        <taxon>Lyophyllaceae</taxon>
        <taxon>Sphagnurus</taxon>
    </lineage>
</organism>
<dbReference type="EMBL" id="JABCKI010006541">
    <property type="protein sequence ID" value="KAG5634229.1"/>
    <property type="molecule type" value="Genomic_DNA"/>
</dbReference>
<dbReference type="AlphaFoldDB" id="A0A9P7K2J6"/>
<gene>
    <name evidence="2" type="ORF">H0H81_002794</name>
</gene>
<keyword evidence="3" id="KW-1185">Reference proteome</keyword>
<dbReference type="OrthoDB" id="8119704at2759"/>
<sequence length="120" mass="13355">MAPAFSTINLPDGTMLAYEVHGSLHLGLRVPIILICGMGSLRGDFERLTHCLAQTRPGMGDSTLVNDEEITIEMLARDLLFLLKTLGWKKISICGYSMGGLLYICYLYQNPYGRTYLCAF</sequence>
<reference evidence="2" key="1">
    <citation type="submission" date="2021-02" db="EMBL/GenBank/DDBJ databases">
        <authorList>
            <person name="Nieuwenhuis M."/>
            <person name="Van De Peppel L.J.J."/>
        </authorList>
    </citation>
    <scope>NUCLEOTIDE SEQUENCE</scope>
    <source>
        <strain evidence="2">D49</strain>
    </source>
</reference>
<evidence type="ECO:0000313" key="3">
    <source>
        <dbReference type="Proteomes" id="UP000717328"/>
    </source>
</evidence>
<dbReference type="Gene3D" id="3.40.50.1820">
    <property type="entry name" value="alpha/beta hydrolase"/>
    <property type="match status" value="1"/>
</dbReference>
<dbReference type="InterPro" id="IPR050471">
    <property type="entry name" value="AB_hydrolase"/>
</dbReference>
<dbReference type="InterPro" id="IPR029058">
    <property type="entry name" value="AB_hydrolase_fold"/>
</dbReference>
<evidence type="ECO:0000259" key="1">
    <source>
        <dbReference type="Pfam" id="PF00561"/>
    </source>
</evidence>
<dbReference type="PANTHER" id="PTHR43433">
    <property type="entry name" value="HYDROLASE, ALPHA/BETA FOLD FAMILY PROTEIN"/>
    <property type="match status" value="1"/>
</dbReference>